<dbReference type="Gene3D" id="3.40.50.10330">
    <property type="entry name" value="Probable inorganic polyphosphate/atp-NAD kinase, domain 1"/>
    <property type="match status" value="1"/>
</dbReference>
<dbReference type="GO" id="GO:0046872">
    <property type="term" value="F:metal ion binding"/>
    <property type="evidence" value="ECO:0007669"/>
    <property type="project" value="UniProtKB-UniRule"/>
</dbReference>
<feature type="binding site" evidence="8">
    <location>
        <position position="50"/>
    </location>
    <ligand>
        <name>NAD(+)</name>
        <dbReference type="ChEBI" id="CHEBI:57540"/>
    </ligand>
</feature>
<evidence type="ECO:0000256" key="5">
    <source>
        <dbReference type="ARBA" id="ARBA00022857"/>
    </source>
</evidence>
<name>A0A2V5JVQ4_9BACL</name>
<keyword evidence="10" id="KW-1185">Reference proteome</keyword>
<dbReference type="GO" id="GO:0051287">
    <property type="term" value="F:NAD binding"/>
    <property type="evidence" value="ECO:0007669"/>
    <property type="project" value="UniProtKB-ARBA"/>
</dbReference>
<keyword evidence="3 8" id="KW-0418">Kinase</keyword>
<dbReference type="InterPro" id="IPR002504">
    <property type="entry name" value="NADK"/>
</dbReference>
<evidence type="ECO:0000256" key="1">
    <source>
        <dbReference type="ARBA" id="ARBA00022679"/>
    </source>
</evidence>
<dbReference type="PANTHER" id="PTHR20275">
    <property type="entry name" value="NAD KINASE"/>
    <property type="match status" value="1"/>
</dbReference>
<dbReference type="RefSeq" id="WP_110843285.1">
    <property type="nucleotide sequence ID" value="NZ_QJVJ01000016.1"/>
</dbReference>
<reference evidence="9 10" key="1">
    <citation type="submission" date="2018-05" db="EMBL/GenBank/DDBJ databases">
        <title>Paenibacillus flagellatus sp. nov., isolated from selenium mineral soil.</title>
        <authorList>
            <person name="Dai X."/>
        </authorList>
    </citation>
    <scope>NUCLEOTIDE SEQUENCE [LARGE SCALE GENOMIC DNA]</scope>
    <source>
        <strain evidence="9 10">DXL2</strain>
    </source>
</reference>
<dbReference type="Pfam" id="PF20143">
    <property type="entry name" value="NAD_kinase_C"/>
    <property type="match status" value="1"/>
</dbReference>
<dbReference type="Pfam" id="PF01513">
    <property type="entry name" value="NAD_kinase"/>
    <property type="match status" value="1"/>
</dbReference>
<keyword evidence="5 8" id="KW-0521">NADP</keyword>
<comment type="caution">
    <text evidence="9">The sequence shown here is derived from an EMBL/GenBank/DDBJ whole genome shotgun (WGS) entry which is preliminary data.</text>
</comment>
<dbReference type="Proteomes" id="UP000247476">
    <property type="component" value="Unassembled WGS sequence"/>
</dbReference>
<dbReference type="PANTHER" id="PTHR20275:SF0">
    <property type="entry name" value="NAD KINASE"/>
    <property type="match status" value="1"/>
</dbReference>
<feature type="binding site" evidence="8">
    <location>
        <begin position="123"/>
        <end position="124"/>
    </location>
    <ligand>
        <name>NAD(+)</name>
        <dbReference type="ChEBI" id="CHEBI:57540"/>
    </ligand>
</feature>
<feature type="binding site" evidence="8">
    <location>
        <position position="149"/>
    </location>
    <ligand>
        <name>NAD(+)</name>
        <dbReference type="ChEBI" id="CHEBI:57540"/>
    </ligand>
</feature>
<comment type="function">
    <text evidence="8">Involved in the regulation of the intracellular balance of NAD and NADP, and is a key enzyme in the biosynthesis of NADP. Catalyzes specifically the phosphorylation on 2'-hydroxyl of the adenosine moiety of NAD to yield NADP.</text>
</comment>
<evidence type="ECO:0000313" key="10">
    <source>
        <dbReference type="Proteomes" id="UP000247476"/>
    </source>
</evidence>
<accession>A0A2V5JVQ4</accession>
<organism evidence="9 10">
    <name type="scientific">Paenibacillus flagellatus</name>
    <dbReference type="NCBI Taxonomy" id="2211139"/>
    <lineage>
        <taxon>Bacteria</taxon>
        <taxon>Bacillati</taxon>
        <taxon>Bacillota</taxon>
        <taxon>Bacilli</taxon>
        <taxon>Bacillales</taxon>
        <taxon>Paenibacillaceae</taxon>
        <taxon>Paenibacillus</taxon>
    </lineage>
</organism>
<keyword evidence="4 8" id="KW-0067">ATP-binding</keyword>
<dbReference type="GO" id="GO:0019674">
    <property type="term" value="P:NAD+ metabolic process"/>
    <property type="evidence" value="ECO:0007669"/>
    <property type="project" value="InterPro"/>
</dbReference>
<comment type="similarity">
    <text evidence="8">Belongs to the NAD kinase family.</text>
</comment>
<comment type="catalytic activity">
    <reaction evidence="7 8">
        <text>NAD(+) + ATP = ADP + NADP(+) + H(+)</text>
        <dbReference type="Rhea" id="RHEA:18629"/>
        <dbReference type="ChEBI" id="CHEBI:15378"/>
        <dbReference type="ChEBI" id="CHEBI:30616"/>
        <dbReference type="ChEBI" id="CHEBI:57540"/>
        <dbReference type="ChEBI" id="CHEBI:58349"/>
        <dbReference type="ChEBI" id="CHEBI:456216"/>
        <dbReference type="EC" id="2.7.1.23"/>
    </reaction>
</comment>
<comment type="caution">
    <text evidence="8">Lacks conserved residue(s) required for the propagation of feature annotation.</text>
</comment>
<dbReference type="EMBL" id="QJVJ01000016">
    <property type="protein sequence ID" value="PYI50825.1"/>
    <property type="molecule type" value="Genomic_DNA"/>
</dbReference>
<feature type="binding site" evidence="8">
    <location>
        <begin position="45"/>
        <end position="46"/>
    </location>
    <ligand>
        <name>NAD(+)</name>
        <dbReference type="ChEBI" id="CHEBI:57540"/>
    </ligand>
</feature>
<evidence type="ECO:0000256" key="7">
    <source>
        <dbReference type="ARBA" id="ARBA00047925"/>
    </source>
</evidence>
<dbReference type="GO" id="GO:0005524">
    <property type="term" value="F:ATP binding"/>
    <property type="evidence" value="ECO:0007669"/>
    <property type="project" value="UniProtKB-KW"/>
</dbReference>
<comment type="subcellular location">
    <subcellularLocation>
        <location evidence="8">Cytoplasm</location>
    </subcellularLocation>
</comment>
<dbReference type="InterPro" id="IPR017437">
    <property type="entry name" value="ATP-NAD_kinase_PpnK-typ_C"/>
</dbReference>
<dbReference type="GO" id="GO:0005737">
    <property type="term" value="C:cytoplasm"/>
    <property type="evidence" value="ECO:0007669"/>
    <property type="project" value="UniProtKB-SubCell"/>
</dbReference>
<evidence type="ECO:0000256" key="2">
    <source>
        <dbReference type="ARBA" id="ARBA00022741"/>
    </source>
</evidence>
<sequence length="268" mass="30198">MKYNVVNRGDETSVRTKDRFHELAAASGLTVDAEHPDVVVSIGGDGTMLHAFHLYADRLDRISFVGIHTGHLGFYADWKPMELETLIRHMATDTSEPIRTVKYPIIEIEISNGNTTETHLALNECTLKGVEGTLVAELRINDERFEMFRGDGICISTPTGSTGYNRSLNGAILHPSLEAVQIAEMASLNNRVYRSLGSSIVLPKHHHCDIYPKKGQKILFTLDHLNMQLTDLTSIRCMVADRKVSFVRYRPFPFWNRVREAFIGDIVE</sequence>
<comment type="cofactor">
    <cofactor evidence="8">
        <name>a divalent metal cation</name>
        <dbReference type="ChEBI" id="CHEBI:60240"/>
    </cofactor>
</comment>
<keyword evidence="8" id="KW-0963">Cytoplasm</keyword>
<dbReference type="HAMAP" id="MF_00361">
    <property type="entry name" value="NAD_kinase"/>
    <property type="match status" value="1"/>
</dbReference>
<dbReference type="EC" id="2.7.1.23" evidence="8"/>
<evidence type="ECO:0000256" key="4">
    <source>
        <dbReference type="ARBA" id="ARBA00022840"/>
    </source>
</evidence>
<dbReference type="OrthoDB" id="9774737at2"/>
<evidence type="ECO:0000313" key="9">
    <source>
        <dbReference type="EMBL" id="PYI50825.1"/>
    </source>
</evidence>
<feature type="binding site" evidence="8">
    <location>
        <begin position="162"/>
        <end position="167"/>
    </location>
    <ligand>
        <name>NAD(+)</name>
        <dbReference type="ChEBI" id="CHEBI:57540"/>
    </ligand>
</feature>
<feature type="active site" description="Proton acceptor" evidence="8">
    <location>
        <position position="45"/>
    </location>
</feature>
<evidence type="ECO:0000256" key="3">
    <source>
        <dbReference type="ARBA" id="ARBA00022777"/>
    </source>
</evidence>
<feature type="binding site" evidence="8">
    <location>
        <position position="186"/>
    </location>
    <ligand>
        <name>NAD(+)</name>
        <dbReference type="ChEBI" id="CHEBI:57540"/>
    </ligand>
</feature>
<proteinExistence type="inferred from homology"/>
<evidence type="ECO:0000256" key="8">
    <source>
        <dbReference type="HAMAP-Rule" id="MF_00361"/>
    </source>
</evidence>
<keyword evidence="1 8" id="KW-0808">Transferase</keyword>
<gene>
    <name evidence="8" type="primary">nadK</name>
    <name evidence="9" type="ORF">DLM86_27535</name>
</gene>
<dbReference type="NCBIfam" id="NF003424">
    <property type="entry name" value="PRK04885.1"/>
    <property type="match status" value="1"/>
</dbReference>
<dbReference type="SUPFAM" id="SSF111331">
    <property type="entry name" value="NAD kinase/diacylglycerol kinase-like"/>
    <property type="match status" value="1"/>
</dbReference>
<dbReference type="InterPro" id="IPR016064">
    <property type="entry name" value="NAD/diacylglycerol_kinase_sf"/>
</dbReference>
<dbReference type="GO" id="GO:0003951">
    <property type="term" value="F:NAD+ kinase activity"/>
    <property type="evidence" value="ECO:0007669"/>
    <property type="project" value="UniProtKB-UniRule"/>
</dbReference>
<evidence type="ECO:0000256" key="6">
    <source>
        <dbReference type="ARBA" id="ARBA00023027"/>
    </source>
</evidence>
<feature type="binding site" evidence="8">
    <location>
        <position position="151"/>
    </location>
    <ligand>
        <name>NAD(+)</name>
        <dbReference type="ChEBI" id="CHEBI:57540"/>
    </ligand>
</feature>
<keyword evidence="2 8" id="KW-0547">Nucleotide-binding</keyword>
<dbReference type="Gene3D" id="2.60.200.30">
    <property type="entry name" value="Probable inorganic polyphosphate/atp-NAD kinase, domain 2"/>
    <property type="match status" value="1"/>
</dbReference>
<dbReference type="InterPro" id="IPR017438">
    <property type="entry name" value="ATP-NAD_kinase_N"/>
</dbReference>
<keyword evidence="6 8" id="KW-0520">NAD</keyword>
<dbReference type="AlphaFoldDB" id="A0A2V5JVQ4"/>
<protein>
    <recommendedName>
        <fullName evidence="8">NAD kinase</fullName>
        <ecNumber evidence="8">2.7.1.23</ecNumber>
    </recommendedName>
    <alternativeName>
        <fullName evidence="8">ATP-dependent NAD kinase</fullName>
    </alternativeName>
</protein>
<dbReference type="GO" id="GO:0006741">
    <property type="term" value="P:NADP+ biosynthetic process"/>
    <property type="evidence" value="ECO:0007669"/>
    <property type="project" value="UniProtKB-UniRule"/>
</dbReference>